<protein>
    <recommendedName>
        <fullName evidence="7">Dihydrofolate synthase/folylpolyglutamate synthase</fullName>
        <ecNumber evidence="5">6.3.2.12</ecNumber>
        <ecNumber evidence="6">6.3.2.17</ecNumber>
    </recommendedName>
    <alternativeName>
        <fullName evidence="16">Folylpoly-gamma-glutamate synthetase-dihydrofolate synthetase</fullName>
    </alternativeName>
    <alternativeName>
        <fullName evidence="14">Folylpolyglutamate synthetase</fullName>
    </alternativeName>
    <alternativeName>
        <fullName evidence="15">Tetrahydrofolylpolyglutamate synthase</fullName>
    </alternativeName>
</protein>
<keyword evidence="9" id="KW-0479">Metal-binding</keyword>
<feature type="domain" description="Mur ligase central" evidence="22">
    <location>
        <begin position="50"/>
        <end position="222"/>
    </location>
</feature>
<dbReference type="EC" id="6.3.2.17" evidence="6"/>
<dbReference type="GO" id="GO:0004326">
    <property type="term" value="F:tetrahydrofolylpolyglutamate synthase activity"/>
    <property type="evidence" value="ECO:0007669"/>
    <property type="project" value="UniProtKB-EC"/>
</dbReference>
<dbReference type="KEGG" id="rfo:REIFOR_01986"/>
<evidence type="ECO:0000256" key="14">
    <source>
        <dbReference type="ARBA" id="ARBA00030048"/>
    </source>
</evidence>
<dbReference type="NCBIfam" id="TIGR01499">
    <property type="entry name" value="folC"/>
    <property type="match status" value="1"/>
</dbReference>
<organism evidence="23 24">
    <name type="scientific">Reinekea forsetii</name>
    <dbReference type="NCBI Taxonomy" id="1336806"/>
    <lineage>
        <taxon>Bacteria</taxon>
        <taxon>Pseudomonadati</taxon>
        <taxon>Pseudomonadota</taxon>
        <taxon>Gammaproteobacteria</taxon>
        <taxon>Oceanospirillales</taxon>
        <taxon>Saccharospirillaceae</taxon>
        <taxon>Reinekea</taxon>
    </lineage>
</organism>
<evidence type="ECO:0000256" key="7">
    <source>
        <dbReference type="ARBA" id="ARBA00019357"/>
    </source>
</evidence>
<dbReference type="InterPro" id="IPR001645">
    <property type="entry name" value="Folylpolyglutamate_synth"/>
</dbReference>
<dbReference type="InterPro" id="IPR036565">
    <property type="entry name" value="Mur-like_cat_sf"/>
</dbReference>
<proteinExistence type="inferred from homology"/>
<evidence type="ECO:0000256" key="11">
    <source>
        <dbReference type="ARBA" id="ARBA00022840"/>
    </source>
</evidence>
<dbReference type="PANTHER" id="PTHR11136">
    <property type="entry name" value="FOLYLPOLYGLUTAMATE SYNTHASE-RELATED"/>
    <property type="match status" value="1"/>
</dbReference>
<dbReference type="UniPathway" id="UPA00077">
    <property type="reaction ID" value="UER00157"/>
</dbReference>
<name>A0A2K8KTC0_9GAMM</name>
<dbReference type="Pfam" id="PF08245">
    <property type="entry name" value="Mur_ligase_M"/>
    <property type="match status" value="1"/>
</dbReference>
<evidence type="ECO:0000256" key="15">
    <source>
        <dbReference type="ARBA" id="ARBA00030592"/>
    </source>
</evidence>
<evidence type="ECO:0000256" key="20">
    <source>
        <dbReference type="ARBA" id="ARBA00049161"/>
    </source>
</evidence>
<evidence type="ECO:0000313" key="23">
    <source>
        <dbReference type="EMBL" id="ATX77121.1"/>
    </source>
</evidence>
<keyword evidence="12" id="KW-0460">Magnesium</keyword>
<accession>A0A2K8KTC0</accession>
<dbReference type="Gene3D" id="3.40.1190.10">
    <property type="entry name" value="Mur-like, catalytic domain"/>
    <property type="match status" value="1"/>
</dbReference>
<comment type="catalytic activity">
    <reaction evidence="19">
        <text>(6R)-5,10-methylenetetrahydrofolyl-(gamma-L-Glu)(n) + L-glutamate + ATP = (6R)-5,10-methylenetetrahydrofolyl-(gamma-L-Glu)(n+1) + ADP + phosphate + H(+)</text>
        <dbReference type="Rhea" id="RHEA:51912"/>
        <dbReference type="Rhea" id="RHEA-COMP:13257"/>
        <dbReference type="Rhea" id="RHEA-COMP:13258"/>
        <dbReference type="ChEBI" id="CHEBI:15378"/>
        <dbReference type="ChEBI" id="CHEBI:29985"/>
        <dbReference type="ChEBI" id="CHEBI:30616"/>
        <dbReference type="ChEBI" id="CHEBI:43474"/>
        <dbReference type="ChEBI" id="CHEBI:136572"/>
        <dbReference type="ChEBI" id="CHEBI:456216"/>
        <dbReference type="EC" id="6.3.2.17"/>
    </reaction>
</comment>
<evidence type="ECO:0000256" key="16">
    <source>
        <dbReference type="ARBA" id="ARBA00032510"/>
    </source>
</evidence>
<comment type="catalytic activity">
    <reaction evidence="18">
        <text>10-formyltetrahydrofolyl-(gamma-L-Glu)(n) + L-glutamate + ATP = 10-formyltetrahydrofolyl-(gamma-L-Glu)(n+1) + ADP + phosphate + H(+)</text>
        <dbReference type="Rhea" id="RHEA:51904"/>
        <dbReference type="Rhea" id="RHEA-COMP:13088"/>
        <dbReference type="Rhea" id="RHEA-COMP:14300"/>
        <dbReference type="ChEBI" id="CHEBI:15378"/>
        <dbReference type="ChEBI" id="CHEBI:29985"/>
        <dbReference type="ChEBI" id="CHEBI:30616"/>
        <dbReference type="ChEBI" id="CHEBI:43474"/>
        <dbReference type="ChEBI" id="CHEBI:134413"/>
        <dbReference type="ChEBI" id="CHEBI:456216"/>
        <dbReference type="EC" id="6.3.2.17"/>
    </reaction>
</comment>
<evidence type="ECO:0000256" key="5">
    <source>
        <dbReference type="ARBA" id="ARBA00013023"/>
    </source>
</evidence>
<comment type="similarity">
    <text evidence="4">Belongs to the folylpolyglutamate synthase family.</text>
</comment>
<dbReference type="GO" id="GO:0005737">
    <property type="term" value="C:cytoplasm"/>
    <property type="evidence" value="ECO:0007669"/>
    <property type="project" value="TreeGrafter"/>
</dbReference>
<gene>
    <name evidence="23" type="primary">folC</name>
    <name evidence="23" type="ORF">REIFOR_01986</name>
</gene>
<evidence type="ECO:0000256" key="2">
    <source>
        <dbReference type="ARBA" id="ARBA00004799"/>
    </source>
</evidence>
<keyword evidence="10" id="KW-0547">Nucleotide-binding</keyword>
<evidence type="ECO:0000256" key="10">
    <source>
        <dbReference type="ARBA" id="ARBA00022741"/>
    </source>
</evidence>
<dbReference type="InterPro" id="IPR013221">
    <property type="entry name" value="Mur_ligase_cen"/>
</dbReference>
<comment type="pathway">
    <text evidence="3">Cofactor biosynthesis; tetrahydrofolylpolyglutamate biosynthesis.</text>
</comment>
<dbReference type="AlphaFoldDB" id="A0A2K8KTC0"/>
<evidence type="ECO:0000256" key="6">
    <source>
        <dbReference type="ARBA" id="ARBA00013025"/>
    </source>
</evidence>
<dbReference type="EC" id="6.3.2.12" evidence="5"/>
<dbReference type="Gene3D" id="3.90.190.20">
    <property type="entry name" value="Mur ligase, C-terminal domain"/>
    <property type="match status" value="1"/>
</dbReference>
<keyword evidence="24" id="KW-1185">Reference proteome</keyword>
<dbReference type="GO" id="GO:0008841">
    <property type="term" value="F:dihydrofolate synthase activity"/>
    <property type="evidence" value="ECO:0007669"/>
    <property type="project" value="UniProtKB-EC"/>
</dbReference>
<keyword evidence="8 23" id="KW-0436">Ligase</keyword>
<feature type="domain" description="Mur ligase C-terminal" evidence="21">
    <location>
        <begin position="279"/>
        <end position="392"/>
    </location>
</feature>
<sequence>MRPSIESPLAQWLAYIEAIHPQEIELGLVRLSAVAARLLQRDRPPFVFTVAGTNGKGTTTAALAALSRAAGQSVGWYSSPHLFHFNERIQINNQPVSDDLLVQALCAVELARAETSLSYFEFTTLAAFWLFEQAELSVWVLEVGLGGRLDAVNIIDPDIAVITNIGLDHQNFLGPDLASIGREKAGICRAQRPVVLGSSDLPETLNAYIDQVGAQAYRFGDHHKVVGATLVWQGGELDAGAISIPLANAAAALQAFSLSPFALTPVMAQVALQSIRLAGRMQSREHRGRHYILDVGHNPHAAAYIARQFGAQKFHLVLGMVQDKDAKGFCSALAQGALSINFVTLAGPRGCSAEQLALATGRADSPQFATLELALAQLDRDFPGEPVFIGGSFYTVAAALNLLEN</sequence>
<dbReference type="GO" id="GO:0046872">
    <property type="term" value="F:metal ion binding"/>
    <property type="evidence" value="ECO:0007669"/>
    <property type="project" value="UniProtKB-KW"/>
</dbReference>
<evidence type="ECO:0000259" key="22">
    <source>
        <dbReference type="Pfam" id="PF08245"/>
    </source>
</evidence>
<dbReference type="RefSeq" id="WP_100257403.1">
    <property type="nucleotide sequence ID" value="NZ_CP011797.1"/>
</dbReference>
<evidence type="ECO:0000256" key="19">
    <source>
        <dbReference type="ARBA" id="ARBA00049035"/>
    </source>
</evidence>
<evidence type="ECO:0000256" key="3">
    <source>
        <dbReference type="ARBA" id="ARBA00005150"/>
    </source>
</evidence>
<dbReference type="InterPro" id="IPR036615">
    <property type="entry name" value="Mur_ligase_C_dom_sf"/>
</dbReference>
<dbReference type="GO" id="GO:0005524">
    <property type="term" value="F:ATP binding"/>
    <property type="evidence" value="ECO:0007669"/>
    <property type="project" value="UniProtKB-KW"/>
</dbReference>
<dbReference type="Pfam" id="PF02875">
    <property type="entry name" value="Mur_ligase_C"/>
    <property type="match status" value="1"/>
</dbReference>
<dbReference type="SUPFAM" id="SSF53244">
    <property type="entry name" value="MurD-like peptide ligases, peptide-binding domain"/>
    <property type="match status" value="1"/>
</dbReference>
<evidence type="ECO:0000256" key="17">
    <source>
        <dbReference type="ARBA" id="ARBA00047493"/>
    </source>
</evidence>
<dbReference type="EMBL" id="CP011797">
    <property type="protein sequence ID" value="ATX77121.1"/>
    <property type="molecule type" value="Genomic_DNA"/>
</dbReference>
<dbReference type="InterPro" id="IPR004101">
    <property type="entry name" value="Mur_ligase_C"/>
</dbReference>
<evidence type="ECO:0000256" key="4">
    <source>
        <dbReference type="ARBA" id="ARBA00008276"/>
    </source>
</evidence>
<dbReference type="Proteomes" id="UP000229757">
    <property type="component" value="Chromosome"/>
</dbReference>
<dbReference type="GO" id="GO:0046654">
    <property type="term" value="P:tetrahydrofolate biosynthetic process"/>
    <property type="evidence" value="ECO:0007669"/>
    <property type="project" value="UniProtKB-UniPathway"/>
</dbReference>
<comment type="function">
    <text evidence="1">Functions in two distinct reactions of the de novo folate biosynthetic pathway. Catalyzes the addition of a glutamate residue to dihydropteroate (7,8-dihydropteroate or H2Pte) to form dihydrofolate (7,8-dihydrofolate monoglutamate or H2Pte-Glu). Also catalyzes successive additions of L-glutamate to tetrahydrofolate or 10-formyltetrahydrofolate or 5,10-methylenetetrahydrofolate, leading to folylpolyglutamate derivatives.</text>
</comment>
<evidence type="ECO:0000313" key="24">
    <source>
        <dbReference type="Proteomes" id="UP000229757"/>
    </source>
</evidence>
<evidence type="ECO:0000256" key="9">
    <source>
        <dbReference type="ARBA" id="ARBA00022723"/>
    </source>
</evidence>
<dbReference type="PIRSF" id="PIRSF001563">
    <property type="entry name" value="Folylpolyglu_synth"/>
    <property type="match status" value="1"/>
</dbReference>
<dbReference type="GO" id="GO:0046656">
    <property type="term" value="P:folic acid biosynthetic process"/>
    <property type="evidence" value="ECO:0007669"/>
    <property type="project" value="UniProtKB-KW"/>
</dbReference>
<evidence type="ECO:0000259" key="21">
    <source>
        <dbReference type="Pfam" id="PF02875"/>
    </source>
</evidence>
<evidence type="ECO:0000256" key="18">
    <source>
        <dbReference type="ARBA" id="ARBA00047808"/>
    </source>
</evidence>
<dbReference type="PANTHER" id="PTHR11136:SF0">
    <property type="entry name" value="DIHYDROFOLATE SYNTHETASE-RELATED"/>
    <property type="match status" value="1"/>
</dbReference>
<comment type="catalytic activity">
    <reaction evidence="20">
        <text>7,8-dihydropteroate + L-glutamate + ATP = 7,8-dihydrofolate + ADP + phosphate + H(+)</text>
        <dbReference type="Rhea" id="RHEA:23584"/>
        <dbReference type="ChEBI" id="CHEBI:15378"/>
        <dbReference type="ChEBI" id="CHEBI:17839"/>
        <dbReference type="ChEBI" id="CHEBI:29985"/>
        <dbReference type="ChEBI" id="CHEBI:30616"/>
        <dbReference type="ChEBI" id="CHEBI:43474"/>
        <dbReference type="ChEBI" id="CHEBI:57451"/>
        <dbReference type="ChEBI" id="CHEBI:456216"/>
        <dbReference type="EC" id="6.3.2.12"/>
    </reaction>
</comment>
<keyword evidence="13" id="KW-0289">Folate biosynthesis</keyword>
<evidence type="ECO:0000256" key="1">
    <source>
        <dbReference type="ARBA" id="ARBA00002714"/>
    </source>
</evidence>
<dbReference type="OrthoDB" id="9809356at2"/>
<comment type="pathway">
    <text evidence="2">Cofactor biosynthesis; tetrahydrofolate biosynthesis; 7,8-dihydrofolate from 2-amino-4-hydroxy-6-hydroxymethyl-7,8-dihydropteridine diphosphate and 4-aminobenzoate: step 2/2.</text>
</comment>
<comment type="catalytic activity">
    <reaction evidence="17">
        <text>(6S)-5,6,7,8-tetrahydrofolyl-(gamma-L-Glu)(n) + L-glutamate + ATP = (6S)-5,6,7,8-tetrahydrofolyl-(gamma-L-Glu)(n+1) + ADP + phosphate + H(+)</text>
        <dbReference type="Rhea" id="RHEA:10580"/>
        <dbReference type="Rhea" id="RHEA-COMP:14738"/>
        <dbReference type="Rhea" id="RHEA-COMP:14740"/>
        <dbReference type="ChEBI" id="CHEBI:15378"/>
        <dbReference type="ChEBI" id="CHEBI:29985"/>
        <dbReference type="ChEBI" id="CHEBI:30616"/>
        <dbReference type="ChEBI" id="CHEBI:43474"/>
        <dbReference type="ChEBI" id="CHEBI:141005"/>
        <dbReference type="ChEBI" id="CHEBI:456216"/>
        <dbReference type="EC" id="6.3.2.17"/>
    </reaction>
</comment>
<reference evidence="23 24" key="1">
    <citation type="journal article" date="2017" name="Environ. Microbiol.">
        <title>Genomic and physiological analyses of 'Reinekea forsetii' reveal a versatile opportunistic lifestyle during spring algae blooms.</title>
        <authorList>
            <person name="Avci B."/>
            <person name="Hahnke R.L."/>
            <person name="Chafee M."/>
            <person name="Fischer T."/>
            <person name="Gruber-Vodicka H."/>
            <person name="Tegetmeyer H.E."/>
            <person name="Harder J."/>
            <person name="Fuchs B.M."/>
            <person name="Amann R.I."/>
            <person name="Teeling H."/>
        </authorList>
    </citation>
    <scope>NUCLEOTIDE SEQUENCE [LARGE SCALE GENOMIC DNA]</scope>
    <source>
        <strain evidence="23 24">Hel1_31_D35</strain>
    </source>
</reference>
<evidence type="ECO:0000256" key="12">
    <source>
        <dbReference type="ARBA" id="ARBA00022842"/>
    </source>
</evidence>
<evidence type="ECO:0000256" key="8">
    <source>
        <dbReference type="ARBA" id="ARBA00022598"/>
    </source>
</evidence>
<dbReference type="SUPFAM" id="SSF53623">
    <property type="entry name" value="MurD-like peptide ligases, catalytic domain"/>
    <property type="match status" value="1"/>
</dbReference>
<keyword evidence="11" id="KW-0067">ATP-binding</keyword>
<evidence type="ECO:0000256" key="13">
    <source>
        <dbReference type="ARBA" id="ARBA00022909"/>
    </source>
</evidence>